<name>A0ACA9RX23_9GLOM</name>
<organism evidence="1 2">
    <name type="scientific">Racocetra persica</name>
    <dbReference type="NCBI Taxonomy" id="160502"/>
    <lineage>
        <taxon>Eukaryota</taxon>
        <taxon>Fungi</taxon>
        <taxon>Fungi incertae sedis</taxon>
        <taxon>Mucoromycota</taxon>
        <taxon>Glomeromycotina</taxon>
        <taxon>Glomeromycetes</taxon>
        <taxon>Diversisporales</taxon>
        <taxon>Gigasporaceae</taxon>
        <taxon>Racocetra</taxon>
    </lineage>
</organism>
<comment type="caution">
    <text evidence="1">The sequence shown here is derived from an EMBL/GenBank/DDBJ whole genome shotgun (WGS) entry which is preliminary data.</text>
</comment>
<dbReference type="EMBL" id="CAJVQC010074959">
    <property type="protein sequence ID" value="CAG8813456.1"/>
    <property type="molecule type" value="Genomic_DNA"/>
</dbReference>
<feature type="non-terminal residue" evidence="1">
    <location>
        <position position="1"/>
    </location>
</feature>
<evidence type="ECO:0000313" key="1">
    <source>
        <dbReference type="EMBL" id="CAG8813456.1"/>
    </source>
</evidence>
<proteinExistence type="predicted"/>
<gene>
    <name evidence="1" type="ORF">RPERSI_LOCUS23770</name>
</gene>
<sequence length="192" mass="22084">RGAPPMNLSSFSAITNANNESSKNQKVSALYQCTLCKVKHFKSIRGLYQHKTLVHYDYKTPPPNISNLPSNAIQQFCETLIFFIKKRLPLNFKKTGRQTIKIPCSKSQFVGQSADTTIAMILQDTEWSGCWYKFDQKAYVVLYTSSLSNFQKEPEIKVEWYTKTIIDSHQNTISTVLLQSNFRLILLVIKFE</sequence>
<evidence type="ECO:0000313" key="2">
    <source>
        <dbReference type="Proteomes" id="UP000789920"/>
    </source>
</evidence>
<accession>A0ACA9RX23</accession>
<keyword evidence="2" id="KW-1185">Reference proteome</keyword>
<dbReference type="Proteomes" id="UP000789920">
    <property type="component" value="Unassembled WGS sequence"/>
</dbReference>
<protein>
    <submittedName>
        <fullName evidence="1">17338_t:CDS:1</fullName>
    </submittedName>
</protein>
<feature type="non-terminal residue" evidence="1">
    <location>
        <position position="192"/>
    </location>
</feature>
<reference evidence="1" key="1">
    <citation type="submission" date="2021-06" db="EMBL/GenBank/DDBJ databases">
        <authorList>
            <person name="Kallberg Y."/>
            <person name="Tangrot J."/>
            <person name="Rosling A."/>
        </authorList>
    </citation>
    <scope>NUCLEOTIDE SEQUENCE</scope>
    <source>
        <strain evidence="1">MA461A</strain>
    </source>
</reference>